<dbReference type="WBParaSite" id="PEQ_0000179101-mRNA-1">
    <property type="protein sequence ID" value="PEQ_0000179101-mRNA-1"/>
    <property type="gene ID" value="PEQ_0000179101"/>
</dbReference>
<organism evidence="8 9">
    <name type="scientific">Parascaris equorum</name>
    <name type="common">Equine roundworm</name>
    <dbReference type="NCBI Taxonomy" id="6256"/>
    <lineage>
        <taxon>Eukaryota</taxon>
        <taxon>Metazoa</taxon>
        <taxon>Ecdysozoa</taxon>
        <taxon>Nematoda</taxon>
        <taxon>Chromadorea</taxon>
        <taxon>Rhabditida</taxon>
        <taxon>Spirurina</taxon>
        <taxon>Ascaridomorpha</taxon>
        <taxon>Ascaridoidea</taxon>
        <taxon>Ascarididae</taxon>
        <taxon>Parascaris</taxon>
    </lineage>
</organism>
<sequence>MLHKVISEMKKESDELRSRVETAVTVQSIITDMSSSADAKGTQVTLEVELAKLSSENRDLKDEKERVENELNSLKDQIFTMEKERLQNEIEVSEAKQRNALFLEWDEEWKKKEADYVENIKQLQIANAKPEGEKIEELRNEVAFLNSIIATQQKKQKEMQEHIDILTNIPALETLVFDCFAYKAFLSELSDARPSTPLCPAQVCLLHARCGCAVLNKLHVPKRLLVTAANPPQFCTKKVQRSSANNVETLSVLSSLATSGDGARQTRPFCDICEQFDLHDTTECPTQEMETVEYERHSHYGRDKKKTISRPYCENCEGIAVFF</sequence>
<keyword evidence="8" id="KW-1185">Reference proteome</keyword>
<evidence type="ECO:0000313" key="8">
    <source>
        <dbReference type="Proteomes" id="UP000887564"/>
    </source>
</evidence>
<evidence type="ECO:0000313" key="9">
    <source>
        <dbReference type="WBParaSite" id="PEQ_0000179101-mRNA-1"/>
    </source>
</evidence>
<evidence type="ECO:0000256" key="5">
    <source>
        <dbReference type="ARBA" id="ARBA00023212"/>
    </source>
</evidence>
<evidence type="ECO:0000256" key="4">
    <source>
        <dbReference type="ARBA" id="ARBA00023054"/>
    </source>
</evidence>
<evidence type="ECO:0000259" key="7">
    <source>
        <dbReference type="Pfam" id="PF16641"/>
    </source>
</evidence>
<protein>
    <submittedName>
        <fullName evidence="9">CLIP1 zinc knuckle domain-containing protein</fullName>
    </submittedName>
</protein>
<keyword evidence="3" id="KW-0493">Microtubule</keyword>
<dbReference type="Proteomes" id="UP000887564">
    <property type="component" value="Unplaced"/>
</dbReference>
<dbReference type="InterPro" id="IPR032108">
    <property type="entry name" value="CLIP1_ZNF"/>
</dbReference>
<keyword evidence="5" id="KW-0206">Cytoskeleton</keyword>
<comment type="subcellular location">
    <subcellularLocation>
        <location evidence="1">Cytoplasm</location>
        <location evidence="1">Cytoskeleton</location>
    </subcellularLocation>
</comment>
<evidence type="ECO:0000256" key="3">
    <source>
        <dbReference type="ARBA" id="ARBA00022701"/>
    </source>
</evidence>
<feature type="domain" description="CLIP1 zinc knuckle" evidence="7">
    <location>
        <begin position="267"/>
        <end position="284"/>
    </location>
</feature>
<keyword evidence="4 6" id="KW-0175">Coiled coil</keyword>
<dbReference type="Pfam" id="PF16641">
    <property type="entry name" value="CLIP1_ZNF"/>
    <property type="match status" value="1"/>
</dbReference>
<proteinExistence type="predicted"/>
<keyword evidence="2" id="KW-0963">Cytoplasm</keyword>
<evidence type="ECO:0000256" key="6">
    <source>
        <dbReference type="SAM" id="Coils"/>
    </source>
</evidence>
<evidence type="ECO:0000256" key="1">
    <source>
        <dbReference type="ARBA" id="ARBA00004245"/>
    </source>
</evidence>
<evidence type="ECO:0000256" key="2">
    <source>
        <dbReference type="ARBA" id="ARBA00022490"/>
    </source>
</evidence>
<dbReference type="GO" id="GO:0005874">
    <property type="term" value="C:microtubule"/>
    <property type="evidence" value="ECO:0007669"/>
    <property type="project" value="UniProtKB-KW"/>
</dbReference>
<reference evidence="9" key="1">
    <citation type="submission" date="2022-11" db="UniProtKB">
        <authorList>
            <consortium name="WormBaseParasite"/>
        </authorList>
    </citation>
    <scope>IDENTIFICATION</scope>
</reference>
<feature type="coiled-coil region" evidence="6">
    <location>
        <begin position="43"/>
        <end position="84"/>
    </location>
</feature>
<accession>A0A914R5R1</accession>
<name>A0A914R5R1_PAREQ</name>
<dbReference type="AlphaFoldDB" id="A0A914R5R1"/>